<evidence type="ECO:0000313" key="4">
    <source>
        <dbReference type="EMBL" id="QUT07079.1"/>
    </source>
</evidence>
<evidence type="ECO:0000256" key="1">
    <source>
        <dbReference type="ARBA" id="ARBA00005953"/>
    </source>
</evidence>
<dbReference type="NCBIfam" id="TIGR00051">
    <property type="entry name" value="YbgC/FadM family acyl-CoA thioesterase"/>
    <property type="match status" value="1"/>
</dbReference>
<dbReference type="PANTHER" id="PTHR31793">
    <property type="entry name" value="4-HYDROXYBENZOYL-COA THIOESTERASE FAMILY MEMBER"/>
    <property type="match status" value="1"/>
</dbReference>
<dbReference type="InterPro" id="IPR050563">
    <property type="entry name" value="4-hydroxybenzoyl-CoA_TE"/>
</dbReference>
<dbReference type="AlphaFoldDB" id="A0A975K941"/>
<comment type="similarity">
    <text evidence="1">Belongs to the 4-hydroxybenzoyl-CoA thioesterase family.</text>
</comment>
<dbReference type="SUPFAM" id="SSF54637">
    <property type="entry name" value="Thioesterase/thiol ester dehydrase-isomerase"/>
    <property type="match status" value="1"/>
</dbReference>
<dbReference type="CDD" id="cd00586">
    <property type="entry name" value="4HBT"/>
    <property type="match status" value="1"/>
</dbReference>
<dbReference type="Proteomes" id="UP000681425">
    <property type="component" value="Chromosome"/>
</dbReference>
<dbReference type="Pfam" id="PF03061">
    <property type="entry name" value="4HBT"/>
    <property type="match status" value="1"/>
</dbReference>
<dbReference type="PROSITE" id="PS01328">
    <property type="entry name" value="4HBCOA_THIOESTERASE"/>
    <property type="match status" value="1"/>
</dbReference>
<accession>A0A975K941</accession>
<dbReference type="InterPro" id="IPR008272">
    <property type="entry name" value="HB-CoA_thioesterase_AS"/>
</dbReference>
<name>A0A975K941_9SPHN</name>
<evidence type="ECO:0000256" key="2">
    <source>
        <dbReference type="ARBA" id="ARBA00022801"/>
    </source>
</evidence>
<dbReference type="PANTHER" id="PTHR31793:SF37">
    <property type="entry name" value="ACYL-COA THIOESTER HYDROLASE YBGC"/>
    <property type="match status" value="1"/>
</dbReference>
<dbReference type="GO" id="GO:0047617">
    <property type="term" value="F:fatty acyl-CoA hydrolase activity"/>
    <property type="evidence" value="ECO:0007669"/>
    <property type="project" value="TreeGrafter"/>
</dbReference>
<sequence length="166" mass="18368">MPARLQPQPALPDAPCLPAPVGGLFASGVHYYPVRVYFEDTDAGGVVYHANYLRYMERARSDMLRLAGIDQRGNLEGGEGVYAVADLSIAYRRPGRLDDDLVVKSTVQSIGAATCTIHQSVLRGEDMLTEGTVTVAFITPQGRPRRQPRHWIEIFTRLSQGEDLRI</sequence>
<evidence type="ECO:0000259" key="3">
    <source>
        <dbReference type="Pfam" id="PF03061"/>
    </source>
</evidence>
<dbReference type="EC" id="3.1.2.-" evidence="4"/>
<dbReference type="RefSeq" id="WP_212610306.1">
    <property type="nucleotide sequence ID" value="NZ_CP073910.1"/>
</dbReference>
<evidence type="ECO:0000313" key="5">
    <source>
        <dbReference type="Proteomes" id="UP000681425"/>
    </source>
</evidence>
<dbReference type="Gene3D" id="3.10.129.10">
    <property type="entry name" value="Hotdog Thioesterase"/>
    <property type="match status" value="1"/>
</dbReference>
<gene>
    <name evidence="4" type="ORF">KFK14_06555</name>
</gene>
<feature type="domain" description="Thioesterase" evidence="3">
    <location>
        <begin position="44"/>
        <end position="128"/>
    </location>
</feature>
<dbReference type="EMBL" id="CP073910">
    <property type="protein sequence ID" value="QUT07079.1"/>
    <property type="molecule type" value="Genomic_DNA"/>
</dbReference>
<dbReference type="KEGG" id="spph:KFK14_06555"/>
<dbReference type="InterPro" id="IPR006683">
    <property type="entry name" value="Thioestr_dom"/>
</dbReference>
<dbReference type="FunFam" id="3.10.129.10:FF:000004">
    <property type="entry name" value="Tol-pal system-associated acyl-CoA thioesterase"/>
    <property type="match status" value="1"/>
</dbReference>
<keyword evidence="2 4" id="KW-0378">Hydrolase</keyword>
<dbReference type="InterPro" id="IPR006684">
    <property type="entry name" value="YbgC/YbaW"/>
</dbReference>
<proteinExistence type="inferred from homology"/>
<dbReference type="InterPro" id="IPR029069">
    <property type="entry name" value="HotDog_dom_sf"/>
</dbReference>
<keyword evidence="5" id="KW-1185">Reference proteome</keyword>
<reference evidence="4" key="1">
    <citation type="submission" date="2021-04" db="EMBL/GenBank/DDBJ databases">
        <title>Isolation of p-tert-butylphenol degrading bacteria Sphingobium phenoxybenzoativorans Tas13 from active sludge.</title>
        <authorList>
            <person name="Li Y."/>
        </authorList>
    </citation>
    <scope>NUCLEOTIDE SEQUENCE</scope>
    <source>
        <strain evidence="4">Tas13</strain>
    </source>
</reference>
<protein>
    <submittedName>
        <fullName evidence="4">YbgC/FadM family acyl-CoA thioesterase</fullName>
        <ecNumber evidence="4">3.1.2.-</ecNumber>
    </submittedName>
</protein>
<organism evidence="4 5">
    <name type="scientific">Sphingobium phenoxybenzoativorans</name>
    <dbReference type="NCBI Taxonomy" id="1592790"/>
    <lineage>
        <taxon>Bacteria</taxon>
        <taxon>Pseudomonadati</taxon>
        <taxon>Pseudomonadota</taxon>
        <taxon>Alphaproteobacteria</taxon>
        <taxon>Sphingomonadales</taxon>
        <taxon>Sphingomonadaceae</taxon>
        <taxon>Sphingobium</taxon>
    </lineage>
</organism>